<dbReference type="AlphaFoldDB" id="G9NJ02"/>
<keyword evidence="3" id="KW-1185">Reference proteome</keyword>
<dbReference type="EMBL" id="ABDG02000017">
    <property type="protein sequence ID" value="EHK48879.1"/>
    <property type="molecule type" value="Genomic_DNA"/>
</dbReference>
<accession>G9NJ02</accession>
<evidence type="ECO:0000313" key="3">
    <source>
        <dbReference type="Proteomes" id="UP000005426"/>
    </source>
</evidence>
<comment type="caution">
    <text evidence="2">The sequence shown here is derived from an EMBL/GenBank/DDBJ whole genome shotgun (WGS) entry which is preliminary data.</text>
</comment>
<evidence type="ECO:0008006" key="4">
    <source>
        <dbReference type="Google" id="ProtNLM"/>
    </source>
</evidence>
<feature type="compositionally biased region" description="Low complexity" evidence="1">
    <location>
        <begin position="87"/>
        <end position="142"/>
    </location>
</feature>
<dbReference type="HOGENOM" id="CLU_1102911_0_0_1"/>
<evidence type="ECO:0000313" key="2">
    <source>
        <dbReference type="EMBL" id="EHK48879.1"/>
    </source>
</evidence>
<name>G9NJ02_HYPAI</name>
<gene>
    <name evidence="2" type="ORF">TRIATDRAFT_270918</name>
</gene>
<organism evidence="2 3">
    <name type="scientific">Hypocrea atroviridis (strain ATCC 20476 / IMI 206040)</name>
    <name type="common">Trichoderma atroviride</name>
    <dbReference type="NCBI Taxonomy" id="452589"/>
    <lineage>
        <taxon>Eukaryota</taxon>
        <taxon>Fungi</taxon>
        <taxon>Dikarya</taxon>
        <taxon>Ascomycota</taxon>
        <taxon>Pezizomycotina</taxon>
        <taxon>Sordariomycetes</taxon>
        <taxon>Hypocreomycetidae</taxon>
        <taxon>Hypocreales</taxon>
        <taxon>Hypocreaceae</taxon>
        <taxon>Trichoderma</taxon>
    </lineage>
</organism>
<protein>
    <recommendedName>
        <fullName evidence="4">MADS-box domain-containing protein</fullName>
    </recommendedName>
</protein>
<dbReference type="STRING" id="452589.G9NJ02"/>
<proteinExistence type="predicted"/>
<reference evidence="2 3" key="1">
    <citation type="journal article" date="2011" name="Genome Biol.">
        <title>Comparative genome sequence analysis underscores mycoparasitism as the ancestral life style of Trichoderma.</title>
        <authorList>
            <person name="Kubicek C.P."/>
            <person name="Herrera-Estrella A."/>
            <person name="Seidl-Seiboth V."/>
            <person name="Martinez D.A."/>
            <person name="Druzhinina I.S."/>
            <person name="Thon M."/>
            <person name="Zeilinger S."/>
            <person name="Casas-Flores S."/>
            <person name="Horwitz B.A."/>
            <person name="Mukherjee P.K."/>
            <person name="Mukherjee M."/>
            <person name="Kredics L."/>
            <person name="Alcaraz L.D."/>
            <person name="Aerts A."/>
            <person name="Antal Z."/>
            <person name="Atanasova L."/>
            <person name="Cervantes-Badillo M.G."/>
            <person name="Challacombe J."/>
            <person name="Chertkov O."/>
            <person name="McCluskey K."/>
            <person name="Coulpier F."/>
            <person name="Deshpande N."/>
            <person name="von Doehren H."/>
            <person name="Ebbole D.J."/>
            <person name="Esquivel-Naranjo E.U."/>
            <person name="Fekete E."/>
            <person name="Flipphi M."/>
            <person name="Glaser F."/>
            <person name="Gomez-Rodriguez E.Y."/>
            <person name="Gruber S."/>
            <person name="Han C."/>
            <person name="Henrissat B."/>
            <person name="Hermosa R."/>
            <person name="Hernandez-Onate M."/>
            <person name="Karaffa L."/>
            <person name="Kosti I."/>
            <person name="Le Crom S."/>
            <person name="Lindquist E."/>
            <person name="Lucas S."/>
            <person name="Luebeck M."/>
            <person name="Luebeck P.S."/>
            <person name="Margeot A."/>
            <person name="Metz B."/>
            <person name="Misra M."/>
            <person name="Nevalainen H."/>
            <person name="Omann M."/>
            <person name="Packer N."/>
            <person name="Perrone G."/>
            <person name="Uresti-Rivera E.E."/>
            <person name="Salamov A."/>
            <person name="Schmoll M."/>
            <person name="Seiboth B."/>
            <person name="Shapiro H."/>
            <person name="Sukno S."/>
            <person name="Tamayo-Ramos J.A."/>
            <person name="Tisch D."/>
            <person name="Wiest A."/>
            <person name="Wilkinson H.H."/>
            <person name="Zhang M."/>
            <person name="Coutinho P.M."/>
            <person name="Kenerley C.M."/>
            <person name="Monte E."/>
            <person name="Baker S.E."/>
            <person name="Grigoriev I.V."/>
        </authorList>
    </citation>
    <scope>NUCLEOTIDE SEQUENCE [LARGE SCALE GENOMIC DNA]</scope>
    <source>
        <strain evidence="3">ATCC 20476 / IMI 206040</strain>
    </source>
</reference>
<evidence type="ECO:0000256" key="1">
    <source>
        <dbReference type="SAM" id="MobiDB-lite"/>
    </source>
</evidence>
<dbReference type="OrthoDB" id="4935345at2759"/>
<feature type="region of interest" description="Disordered" evidence="1">
    <location>
        <begin position="73"/>
        <end position="159"/>
    </location>
</feature>
<dbReference type="Proteomes" id="UP000005426">
    <property type="component" value="Unassembled WGS sequence"/>
</dbReference>
<sequence>MARCRSRINKDPVRGLRNRQYGLSRKAHSFHKDYNADILIVIQRPDGKYAGYQSKPGLLRQFRSISDDSLLSPSKFTQTHGSDSDGISPASSIRSSSIESHISSSTSKTPSLSSELSSSSIKTPSLSSELSSLPSTPASPASMNILPPAPTPPPIEYSETWTPSNIMSSIDPATFLSFAPHDVDASLSDNEIAELLWPDASGGPSSSADLAIEWSHLTQPSPVSLPRREAILSLLDRYFNDDDADNVERERY</sequence>